<organism evidence="2 3">
    <name type="scientific">Candida oxycetoniae</name>
    <dbReference type="NCBI Taxonomy" id="497107"/>
    <lineage>
        <taxon>Eukaryota</taxon>
        <taxon>Fungi</taxon>
        <taxon>Dikarya</taxon>
        <taxon>Ascomycota</taxon>
        <taxon>Saccharomycotina</taxon>
        <taxon>Pichiomycetes</taxon>
        <taxon>Debaryomycetaceae</taxon>
        <taxon>Candida/Lodderomyces clade</taxon>
        <taxon>Candida</taxon>
    </lineage>
</organism>
<keyword evidence="3" id="KW-1185">Reference proteome</keyword>
<protein>
    <recommendedName>
        <fullName evidence="1">DAGKc domain-containing protein</fullName>
    </recommendedName>
</protein>
<dbReference type="InterPro" id="IPR050187">
    <property type="entry name" value="Lipid_Phosphate_FormReg"/>
</dbReference>
<dbReference type="GO" id="GO:0016020">
    <property type="term" value="C:membrane"/>
    <property type="evidence" value="ECO:0007669"/>
    <property type="project" value="TreeGrafter"/>
</dbReference>
<dbReference type="InterPro" id="IPR016064">
    <property type="entry name" value="NAD/diacylglycerol_kinase_sf"/>
</dbReference>
<evidence type="ECO:0000313" key="3">
    <source>
        <dbReference type="Proteomes" id="UP001202479"/>
    </source>
</evidence>
<dbReference type="PANTHER" id="PTHR12358">
    <property type="entry name" value="SPHINGOSINE KINASE"/>
    <property type="match status" value="1"/>
</dbReference>
<feature type="domain" description="DAGKc" evidence="1">
    <location>
        <begin position="60"/>
        <end position="199"/>
    </location>
</feature>
<dbReference type="GO" id="GO:0001727">
    <property type="term" value="F:lipid kinase activity"/>
    <property type="evidence" value="ECO:0007669"/>
    <property type="project" value="TreeGrafter"/>
</dbReference>
<dbReference type="PANTHER" id="PTHR12358:SF108">
    <property type="entry name" value="DAGKC DOMAIN-CONTAINING PROTEIN"/>
    <property type="match status" value="1"/>
</dbReference>
<dbReference type="InterPro" id="IPR017438">
    <property type="entry name" value="ATP-NAD_kinase_N"/>
</dbReference>
<dbReference type="GO" id="GO:0005737">
    <property type="term" value="C:cytoplasm"/>
    <property type="evidence" value="ECO:0007669"/>
    <property type="project" value="TreeGrafter"/>
</dbReference>
<dbReference type="RefSeq" id="XP_049180364.1">
    <property type="nucleotide sequence ID" value="XM_049323807.1"/>
</dbReference>
<evidence type="ECO:0000259" key="1">
    <source>
        <dbReference type="PROSITE" id="PS50146"/>
    </source>
</evidence>
<dbReference type="Gene3D" id="3.40.50.10330">
    <property type="entry name" value="Probable inorganic polyphosphate/atp-NAD kinase, domain 1"/>
    <property type="match status" value="1"/>
</dbReference>
<sequence length="416" mass="46836">MTKMTQQFSLYFKSKKIQVDLSENETGYLLSSFEKDSIVNNTESVSSSLVDIVEEIPFSLRANKVLIIDSLKSGTGRSDDKDISRSLIEPLFQLLEIEFTLFKTKTARSIEEIAKSLEPVNTTVIFISGDTSITEFINGLGKIQDDFKPVSISIFPIPAGTGNSFALSLGLANQLSAVAQLFKSTQLSPLYLYNLKLPQGSYHLVQNEAKNLINSNMRFIVVFSWAFHASLVADSDTPNLRKYGLKRFQIAAQNNLSRVQEYQGDVIIKSASGREEIIKGPFAYWLLTPAQKFEPTFEISPRGNILENCLYLVAFRTKEEERKKDNSSSGTGNYIMDIMTEVYDGGKHIENPNVIYKKINKGDCVNLLTKNSKELQQRRFCVDGSIIALPETNNHEIEIQVGDNKEEHGWNLYIIH</sequence>
<proteinExistence type="predicted"/>
<gene>
    <name evidence="2" type="ORF">KGF56_002564</name>
</gene>
<comment type="caution">
    <text evidence="2">The sequence shown here is derived from an EMBL/GenBank/DDBJ whole genome shotgun (WGS) entry which is preliminary data.</text>
</comment>
<evidence type="ECO:0000313" key="2">
    <source>
        <dbReference type="EMBL" id="KAI3404619.2"/>
    </source>
</evidence>
<name>A0AAI9WY02_9ASCO</name>
<dbReference type="PROSITE" id="PS50146">
    <property type="entry name" value="DAGK"/>
    <property type="match status" value="1"/>
</dbReference>
<accession>A0AAI9WY02</accession>
<dbReference type="GO" id="GO:0046512">
    <property type="term" value="P:sphingosine biosynthetic process"/>
    <property type="evidence" value="ECO:0007669"/>
    <property type="project" value="TreeGrafter"/>
</dbReference>
<dbReference type="Proteomes" id="UP001202479">
    <property type="component" value="Unassembled WGS sequence"/>
</dbReference>
<dbReference type="AlphaFoldDB" id="A0AAI9WY02"/>
<dbReference type="GeneID" id="73380181"/>
<dbReference type="Pfam" id="PF00781">
    <property type="entry name" value="DAGK_cat"/>
    <property type="match status" value="1"/>
</dbReference>
<dbReference type="InterPro" id="IPR001206">
    <property type="entry name" value="Diacylglycerol_kinase_cat_dom"/>
</dbReference>
<dbReference type="SUPFAM" id="SSF111331">
    <property type="entry name" value="NAD kinase/diacylglycerol kinase-like"/>
    <property type="match status" value="1"/>
</dbReference>
<dbReference type="EMBL" id="JAHUZD010000091">
    <property type="protein sequence ID" value="KAI3404619.2"/>
    <property type="molecule type" value="Genomic_DNA"/>
</dbReference>
<reference evidence="2" key="1">
    <citation type="journal article" date="2022" name="DNA Res.">
        <title>Genome analysis of five recently described species of the CUG-Ser clade uncovers Candida theae as a new hybrid lineage with pathogenic potential in the Candida parapsilosis species complex.</title>
        <authorList>
            <person name="Mixao V."/>
            <person name="Del Olmo V."/>
            <person name="Hegedusova E."/>
            <person name="Saus E."/>
            <person name="Pryszcz L."/>
            <person name="Cillingova A."/>
            <person name="Nosek J."/>
            <person name="Gabaldon T."/>
        </authorList>
    </citation>
    <scope>NUCLEOTIDE SEQUENCE</scope>
    <source>
        <strain evidence="2">CBS 10844</strain>
    </source>
</reference>